<keyword evidence="6" id="KW-1185">Reference proteome</keyword>
<dbReference type="Proteomes" id="UP000007875">
    <property type="component" value="Unassembled WGS sequence"/>
</dbReference>
<name>H2Z811_CIOSA</name>
<dbReference type="GO" id="GO:0016799">
    <property type="term" value="F:hydrolase activity, hydrolyzing N-glycosyl compounds"/>
    <property type="evidence" value="ECO:0007669"/>
    <property type="project" value="InterPro"/>
</dbReference>
<dbReference type="PANTHER" id="PTHR46190:SF1">
    <property type="entry name" value="SI:CH211-201H21.5"/>
    <property type="match status" value="1"/>
</dbReference>
<reference evidence="5" key="2">
    <citation type="submission" date="2025-08" db="UniProtKB">
        <authorList>
            <consortium name="Ensembl"/>
        </authorList>
    </citation>
    <scope>IDENTIFICATION</scope>
</reference>
<dbReference type="HOGENOM" id="CLU_036838_11_2_1"/>
<evidence type="ECO:0000259" key="4">
    <source>
        <dbReference type="Pfam" id="PF01156"/>
    </source>
</evidence>
<organism evidence="5 6">
    <name type="scientific">Ciona savignyi</name>
    <name type="common">Pacific transparent sea squirt</name>
    <dbReference type="NCBI Taxonomy" id="51511"/>
    <lineage>
        <taxon>Eukaryota</taxon>
        <taxon>Metazoa</taxon>
        <taxon>Chordata</taxon>
        <taxon>Tunicata</taxon>
        <taxon>Ascidiacea</taxon>
        <taxon>Phlebobranchia</taxon>
        <taxon>Cionidae</taxon>
        <taxon>Ciona</taxon>
    </lineage>
</organism>
<evidence type="ECO:0000313" key="5">
    <source>
        <dbReference type="Ensembl" id="ENSCSAVP00000013723.1"/>
    </source>
</evidence>
<dbReference type="GeneTree" id="ENSGT00940000166854"/>
<dbReference type="InParanoid" id="H2Z811"/>
<dbReference type="Ensembl" id="ENSCSAVT00000013881.1">
    <property type="protein sequence ID" value="ENSCSAVP00000013723.1"/>
    <property type="gene ID" value="ENSCSAVG00000008046.1"/>
</dbReference>
<evidence type="ECO:0000256" key="2">
    <source>
        <dbReference type="ARBA" id="ARBA00022801"/>
    </source>
</evidence>
<proteinExistence type="inferred from homology"/>
<evidence type="ECO:0000313" key="6">
    <source>
        <dbReference type="Proteomes" id="UP000007875"/>
    </source>
</evidence>
<accession>H2Z811</accession>
<dbReference type="FunCoup" id="H2Z811">
    <property type="interactions" value="4"/>
</dbReference>
<keyword evidence="3" id="KW-0326">Glycosidase</keyword>
<dbReference type="PANTHER" id="PTHR46190">
    <property type="entry name" value="SI:CH211-201H21.5-RELATED"/>
    <property type="match status" value="1"/>
</dbReference>
<dbReference type="InterPro" id="IPR015910">
    <property type="entry name" value="I/U_nuclsd_hydro_CS"/>
</dbReference>
<evidence type="ECO:0000256" key="1">
    <source>
        <dbReference type="ARBA" id="ARBA00009176"/>
    </source>
</evidence>
<reference evidence="5" key="3">
    <citation type="submission" date="2025-09" db="UniProtKB">
        <authorList>
            <consortium name="Ensembl"/>
        </authorList>
    </citation>
    <scope>IDENTIFICATION</scope>
</reference>
<keyword evidence="2" id="KW-0378">Hydrolase</keyword>
<dbReference type="CDD" id="cd02649">
    <property type="entry name" value="nuc_hydro_CeIAG"/>
    <property type="match status" value="1"/>
</dbReference>
<dbReference type="OMA" id="HAIMMAS"/>
<dbReference type="InterPro" id="IPR001910">
    <property type="entry name" value="Inosine/uridine_hydrolase_dom"/>
</dbReference>
<protein>
    <recommendedName>
        <fullName evidence="4">Inosine/uridine-preferring nucleoside hydrolase domain-containing protein</fullName>
    </recommendedName>
</protein>
<dbReference type="AlphaFoldDB" id="H2Z811"/>
<dbReference type="InterPro" id="IPR036452">
    <property type="entry name" value="Ribo_hydro-like"/>
</dbReference>
<sequence>MNEEFEKYILHDCDTGADDAIAVMMLLSHSHRVKAVALTCVGGNTKLNDVVMNNLRLLKLYNMLDKVPVYKGCGGPILPVIPVAQVCHIHGSDGMGDVPSMEPAASDDLLQNLQEEHAVNAIIRISKEYNGKLSIIATGPLTNLAMAVRLDPELPSRLKEIFIMGGTRLGKGNTTPAAEFNFHFDPEGAHMTLSSYAKKCAVHLIDYEVTLDYAVSWPWFHHWLSDNKNKKTKFAKAILETLRAYCEVKETKEWERGMSLCDAYAMAILLNSAVGLEPKQLGVAVELSGFFSRGSLVVDHFNRKNNFSPVTFYEGIDLDLYKKLLIDTFL</sequence>
<evidence type="ECO:0000256" key="3">
    <source>
        <dbReference type="ARBA" id="ARBA00023295"/>
    </source>
</evidence>
<dbReference type="STRING" id="51511.ENSCSAVP00000013723"/>
<comment type="similarity">
    <text evidence="1">Belongs to the IUNH family.</text>
</comment>
<dbReference type="eggNOG" id="KOG2938">
    <property type="taxonomic scope" value="Eukaryota"/>
</dbReference>
<dbReference type="Pfam" id="PF01156">
    <property type="entry name" value="IU_nuc_hydro"/>
    <property type="match status" value="1"/>
</dbReference>
<dbReference type="PROSITE" id="PS01247">
    <property type="entry name" value="IUNH"/>
    <property type="match status" value="1"/>
</dbReference>
<dbReference type="SUPFAM" id="SSF53590">
    <property type="entry name" value="Nucleoside hydrolase"/>
    <property type="match status" value="1"/>
</dbReference>
<reference evidence="6" key="1">
    <citation type="submission" date="2003-08" db="EMBL/GenBank/DDBJ databases">
        <authorList>
            <person name="Birren B."/>
            <person name="Nusbaum C."/>
            <person name="Abebe A."/>
            <person name="Abouelleil A."/>
            <person name="Adekoya E."/>
            <person name="Ait-zahra M."/>
            <person name="Allen N."/>
            <person name="Allen T."/>
            <person name="An P."/>
            <person name="Anderson M."/>
            <person name="Anderson S."/>
            <person name="Arachchi H."/>
            <person name="Armbruster J."/>
            <person name="Bachantsang P."/>
            <person name="Baldwin J."/>
            <person name="Barry A."/>
            <person name="Bayul T."/>
            <person name="Blitshsteyn B."/>
            <person name="Bloom T."/>
            <person name="Blye J."/>
            <person name="Boguslavskiy L."/>
            <person name="Borowsky M."/>
            <person name="Boukhgalter B."/>
            <person name="Brunache A."/>
            <person name="Butler J."/>
            <person name="Calixte N."/>
            <person name="Calvo S."/>
            <person name="Camarata J."/>
            <person name="Campo K."/>
            <person name="Chang J."/>
            <person name="Cheshatsang Y."/>
            <person name="Citroen M."/>
            <person name="Collymore A."/>
            <person name="Considine T."/>
            <person name="Cook A."/>
            <person name="Cooke P."/>
            <person name="Corum B."/>
            <person name="Cuomo C."/>
            <person name="David R."/>
            <person name="Dawoe T."/>
            <person name="Degray S."/>
            <person name="Dodge S."/>
            <person name="Dooley K."/>
            <person name="Dorje P."/>
            <person name="Dorjee K."/>
            <person name="Dorris L."/>
            <person name="Duffey N."/>
            <person name="Dupes A."/>
            <person name="Elkins T."/>
            <person name="Engels R."/>
            <person name="Erickson J."/>
            <person name="Farina A."/>
            <person name="Faro S."/>
            <person name="Ferreira P."/>
            <person name="Fischer H."/>
            <person name="Fitzgerald M."/>
            <person name="Foley K."/>
            <person name="Gage D."/>
            <person name="Galagan J."/>
            <person name="Gearin G."/>
            <person name="Gnerre S."/>
            <person name="Gnirke A."/>
            <person name="Goyette A."/>
            <person name="Graham J."/>
            <person name="Grandbois E."/>
            <person name="Gyaltsen K."/>
            <person name="Hafez N."/>
            <person name="Hagopian D."/>
            <person name="Hagos B."/>
            <person name="Hall J."/>
            <person name="Hatcher B."/>
            <person name="Heller A."/>
            <person name="Higgins H."/>
            <person name="Honan T."/>
            <person name="Horn A."/>
            <person name="Houde N."/>
            <person name="Hughes L."/>
            <person name="Hulme W."/>
            <person name="Husby E."/>
            <person name="Iliev I."/>
            <person name="Jaffe D."/>
            <person name="Jones C."/>
            <person name="Kamal M."/>
            <person name="Kamat A."/>
            <person name="Kamvysselis M."/>
            <person name="Karlsson E."/>
            <person name="Kells C."/>
            <person name="Kieu A."/>
            <person name="Kisner P."/>
            <person name="Kodira C."/>
            <person name="Kulbokas E."/>
            <person name="Labutti K."/>
            <person name="Lama D."/>
            <person name="Landers T."/>
            <person name="Leger J."/>
            <person name="Levine S."/>
            <person name="Lewis D."/>
            <person name="Lewis T."/>
            <person name="Lindblad-toh K."/>
            <person name="Liu X."/>
            <person name="Lokyitsang T."/>
            <person name="Lokyitsang Y."/>
            <person name="Lucien O."/>
            <person name="Lui A."/>
            <person name="Ma L.J."/>
            <person name="Mabbitt R."/>
            <person name="Macdonald J."/>
            <person name="Maclean C."/>
            <person name="Major J."/>
            <person name="Manning J."/>
            <person name="Marabella R."/>
            <person name="Maru K."/>
            <person name="Matthews C."/>
            <person name="Mauceli E."/>
            <person name="Mccarthy M."/>
            <person name="Mcdonough S."/>
            <person name="Mcghee T."/>
            <person name="Meldrim J."/>
            <person name="Meneus L."/>
            <person name="Mesirov J."/>
            <person name="Mihalev A."/>
            <person name="Mihova T."/>
            <person name="Mikkelsen T."/>
            <person name="Mlenga V."/>
            <person name="Moru K."/>
            <person name="Mozes J."/>
            <person name="Mulrain L."/>
            <person name="Munson G."/>
            <person name="Naylor J."/>
            <person name="Newes C."/>
            <person name="Nguyen C."/>
            <person name="Nguyen N."/>
            <person name="Nguyen T."/>
            <person name="Nicol R."/>
            <person name="Nielsen C."/>
            <person name="Nizzari M."/>
            <person name="Norbu C."/>
            <person name="Norbu N."/>
            <person name="O'donnell P."/>
            <person name="Okoawo O."/>
            <person name="O'leary S."/>
            <person name="Omotosho B."/>
            <person name="O'neill K."/>
            <person name="Osman S."/>
            <person name="Parker S."/>
            <person name="Perrin D."/>
            <person name="Phunkhang P."/>
            <person name="Piqani B."/>
            <person name="Purcell S."/>
            <person name="Rachupka T."/>
            <person name="Ramasamy U."/>
            <person name="Rameau R."/>
            <person name="Ray V."/>
            <person name="Raymond C."/>
            <person name="Retta R."/>
            <person name="Richardson S."/>
            <person name="Rise C."/>
            <person name="Rodriguez J."/>
            <person name="Rogers J."/>
            <person name="Rogov P."/>
            <person name="Rutman M."/>
            <person name="Schupbach R."/>
            <person name="Seaman C."/>
            <person name="Settipalli S."/>
            <person name="Sharpe T."/>
            <person name="Sheridan J."/>
            <person name="Sherpa N."/>
            <person name="Shi J."/>
            <person name="Smirnov S."/>
            <person name="Smith C."/>
            <person name="Sougnez C."/>
            <person name="Spencer B."/>
            <person name="Stalker J."/>
            <person name="Stange-thomann N."/>
            <person name="Stavropoulos S."/>
            <person name="Stetson K."/>
            <person name="Stone C."/>
            <person name="Stone S."/>
            <person name="Stubbs M."/>
            <person name="Talamas J."/>
            <person name="Tchuinga P."/>
            <person name="Tenzing P."/>
            <person name="Tesfaye S."/>
            <person name="Theodore J."/>
            <person name="Thoulutsang Y."/>
            <person name="Topham K."/>
            <person name="Towey S."/>
            <person name="Tsamla T."/>
            <person name="Tsomo N."/>
            <person name="Vallee D."/>
            <person name="Vassiliev H."/>
            <person name="Venkataraman V."/>
            <person name="Vinson J."/>
            <person name="Vo A."/>
            <person name="Wade C."/>
            <person name="Wang S."/>
            <person name="Wangchuk T."/>
            <person name="Wangdi T."/>
            <person name="Whittaker C."/>
            <person name="Wilkinson J."/>
            <person name="Wu Y."/>
            <person name="Wyman D."/>
            <person name="Yadav S."/>
            <person name="Yang S."/>
            <person name="Yang X."/>
            <person name="Yeager S."/>
            <person name="Yee E."/>
            <person name="Young G."/>
            <person name="Zainoun J."/>
            <person name="Zembeck L."/>
            <person name="Zimmer A."/>
            <person name="Zody M."/>
            <person name="Lander E."/>
        </authorList>
    </citation>
    <scope>NUCLEOTIDE SEQUENCE [LARGE SCALE GENOMIC DNA]</scope>
</reference>
<feature type="domain" description="Inosine/uridine-preferring nucleoside hydrolase" evidence="4">
    <location>
        <begin position="9"/>
        <end position="322"/>
    </location>
</feature>
<dbReference type="InterPro" id="IPR052775">
    <property type="entry name" value="IUN_hydrolase"/>
</dbReference>
<dbReference type="Gene3D" id="3.90.245.10">
    <property type="entry name" value="Ribonucleoside hydrolase-like"/>
    <property type="match status" value="1"/>
</dbReference>